<keyword evidence="2" id="KW-0472">Membrane</keyword>
<comment type="caution">
    <text evidence="3">The sequence shown here is derived from an EMBL/GenBank/DDBJ whole genome shotgun (WGS) entry which is preliminary data.</text>
</comment>
<protein>
    <recommendedName>
        <fullName evidence="5">Pentatricopeptide repeat-containing protein 2, mitochondrial</fullName>
    </recommendedName>
</protein>
<dbReference type="GO" id="GO:0050684">
    <property type="term" value="P:regulation of mRNA processing"/>
    <property type="evidence" value="ECO:0007669"/>
    <property type="project" value="InterPro"/>
</dbReference>
<dbReference type="EMBL" id="JAFNEN010000544">
    <property type="protein sequence ID" value="KAG8180881.1"/>
    <property type="molecule type" value="Genomic_DNA"/>
</dbReference>
<dbReference type="GO" id="GO:0007005">
    <property type="term" value="P:mitochondrion organization"/>
    <property type="evidence" value="ECO:0007669"/>
    <property type="project" value="TreeGrafter"/>
</dbReference>
<feature type="compositionally biased region" description="Basic and acidic residues" evidence="1">
    <location>
        <begin position="374"/>
        <end position="383"/>
    </location>
</feature>
<keyword evidence="2" id="KW-1133">Transmembrane helix</keyword>
<name>A0AAV6UB77_9ARAC</name>
<dbReference type="PANTHER" id="PTHR14700:SF0">
    <property type="entry name" value="PENTATRICOPEPTIDE REPEAT-CONTAINING PROTEIN 2, MITOCHONDRIAL"/>
    <property type="match status" value="1"/>
</dbReference>
<accession>A0AAV6UB77</accession>
<feature type="transmembrane region" description="Helical" evidence="2">
    <location>
        <begin position="111"/>
        <end position="129"/>
    </location>
</feature>
<dbReference type="InterPro" id="IPR034629">
    <property type="entry name" value="PTCD2"/>
</dbReference>
<dbReference type="AlphaFoldDB" id="A0AAV6UB77"/>
<gene>
    <name evidence="3" type="ORF">JTE90_015806</name>
</gene>
<keyword evidence="2" id="KW-0812">Transmembrane</keyword>
<evidence type="ECO:0000256" key="1">
    <source>
        <dbReference type="SAM" id="MobiDB-lite"/>
    </source>
</evidence>
<dbReference type="GO" id="GO:0005739">
    <property type="term" value="C:mitochondrion"/>
    <property type="evidence" value="ECO:0007669"/>
    <property type="project" value="InterPro"/>
</dbReference>
<evidence type="ECO:0000256" key="2">
    <source>
        <dbReference type="SAM" id="Phobius"/>
    </source>
</evidence>
<evidence type="ECO:0000313" key="3">
    <source>
        <dbReference type="EMBL" id="KAG8180881.1"/>
    </source>
</evidence>
<dbReference type="Proteomes" id="UP000827092">
    <property type="component" value="Unassembled WGS sequence"/>
</dbReference>
<reference evidence="3 4" key="1">
    <citation type="journal article" date="2022" name="Nat. Ecol. Evol.">
        <title>A masculinizing supergene underlies an exaggerated male reproductive morph in a spider.</title>
        <authorList>
            <person name="Hendrickx F."/>
            <person name="De Corte Z."/>
            <person name="Sonet G."/>
            <person name="Van Belleghem S.M."/>
            <person name="Kostlbacher S."/>
            <person name="Vangestel C."/>
        </authorList>
    </citation>
    <scope>NUCLEOTIDE SEQUENCE [LARGE SCALE GENOMIC DNA]</scope>
    <source>
        <strain evidence="3">W744_W776</strain>
    </source>
</reference>
<organism evidence="3 4">
    <name type="scientific">Oedothorax gibbosus</name>
    <dbReference type="NCBI Taxonomy" id="931172"/>
    <lineage>
        <taxon>Eukaryota</taxon>
        <taxon>Metazoa</taxon>
        <taxon>Ecdysozoa</taxon>
        <taxon>Arthropoda</taxon>
        <taxon>Chelicerata</taxon>
        <taxon>Arachnida</taxon>
        <taxon>Araneae</taxon>
        <taxon>Araneomorphae</taxon>
        <taxon>Entelegynae</taxon>
        <taxon>Araneoidea</taxon>
        <taxon>Linyphiidae</taxon>
        <taxon>Erigoninae</taxon>
        <taxon>Oedothorax</taxon>
    </lineage>
</organism>
<evidence type="ECO:0008006" key="5">
    <source>
        <dbReference type="Google" id="ProtNLM"/>
    </source>
</evidence>
<keyword evidence="4" id="KW-1185">Reference proteome</keyword>
<dbReference type="PANTHER" id="PTHR14700">
    <property type="entry name" value="PENTATRICOPEPTIDE REPEAT-CONTAINING PROTEIN 2, MITOCHONDRIAL"/>
    <property type="match status" value="1"/>
</dbReference>
<dbReference type="GO" id="GO:0003723">
    <property type="term" value="F:RNA binding"/>
    <property type="evidence" value="ECO:0007669"/>
    <property type="project" value="TreeGrafter"/>
</dbReference>
<proteinExistence type="predicted"/>
<sequence length="409" mass="47423">MNTLRRCVTGNSLINRLLQEKRTVASVRFLYNDQFLGIDKYVDARQRTISRLGSMRGNFYNRMKAQLNSPVPSMIFTEDLKTVIHSCEDVPEDIEMCVQMMKRFHKQNKELRFGTFVFGPVAMRLFYYLKKQEMMHEFLKNPELEGFFDQLKSYYLSMDLYFKNDKYQEILDAFDILQSKKLAETMFPREGLVLTVGACYKLNTPETYKRATDLITHAREARVPVLRKALGFVVALSLNQNRPDTALEILSNIDRYNNTTGNNLKVLCFAGMDRLQDAFDVLRRVTDQDAPVVSRIRGEICQSTLDTLQKAVEKADDKESSHIFEQLCRSLKESNSITNQTIDDLVCAPIEPRVFPREGDSFSFRPRGRFPDQPFRERERSFQDGEQSFGGGQDSAPRRRRFAGLSDEY</sequence>
<feature type="region of interest" description="Disordered" evidence="1">
    <location>
        <begin position="358"/>
        <end position="409"/>
    </location>
</feature>
<evidence type="ECO:0000313" key="4">
    <source>
        <dbReference type="Proteomes" id="UP000827092"/>
    </source>
</evidence>